<feature type="binding site" evidence="2">
    <location>
        <position position="209"/>
    </location>
    <ligand>
        <name>Mg(2+)</name>
        <dbReference type="ChEBI" id="CHEBI:18420"/>
        <label>3</label>
    </ligand>
</feature>
<evidence type="ECO:0000256" key="2">
    <source>
        <dbReference type="HAMAP-Rule" id="MF_02128"/>
    </source>
</evidence>
<dbReference type="PIRSF" id="PIRSF005303">
    <property type="entry name" value="Thiam_monoph_kin"/>
    <property type="match status" value="1"/>
</dbReference>
<dbReference type="Gene3D" id="3.30.1330.10">
    <property type="entry name" value="PurM-like, N-terminal domain"/>
    <property type="match status" value="1"/>
</dbReference>
<feature type="binding site" evidence="2">
    <location>
        <position position="144"/>
    </location>
    <ligand>
        <name>ATP</name>
        <dbReference type="ChEBI" id="CHEBI:30616"/>
    </ligand>
</feature>
<protein>
    <recommendedName>
        <fullName evidence="2">Thiamine-monophosphate kinase</fullName>
        <shortName evidence="2">TMP kinase</shortName>
        <shortName evidence="2">Thiamine-phosphate kinase</shortName>
        <ecNumber evidence="2">2.7.4.16</ecNumber>
    </recommendedName>
</protein>
<comment type="function">
    <text evidence="2">Catalyzes the ATP-dependent phosphorylation of thiamine-monophosphate (TMP) to form thiamine-pyrophosphate (TPP), the active form of vitamin B1.</text>
</comment>
<evidence type="ECO:0000313" key="5">
    <source>
        <dbReference type="EMBL" id="MBO8416340.1"/>
    </source>
</evidence>
<feature type="binding site" evidence="2">
    <location>
        <position position="73"/>
    </location>
    <ligand>
        <name>Mg(2+)</name>
        <dbReference type="ChEBI" id="CHEBI:18420"/>
        <label>4</label>
    </ligand>
</feature>
<evidence type="ECO:0000313" key="6">
    <source>
        <dbReference type="Proteomes" id="UP000823631"/>
    </source>
</evidence>
<feature type="binding site" evidence="2">
    <location>
        <position position="327"/>
    </location>
    <ligand>
        <name>substrate</name>
    </ligand>
</feature>
<keyword evidence="2" id="KW-0067">ATP-binding</keyword>
<keyword evidence="2 5" id="KW-0418">Kinase</keyword>
<dbReference type="EMBL" id="JADINH010000170">
    <property type="protein sequence ID" value="MBO8416340.1"/>
    <property type="molecule type" value="Genomic_DNA"/>
</dbReference>
<dbReference type="CDD" id="cd02194">
    <property type="entry name" value="ThiL"/>
    <property type="match status" value="1"/>
</dbReference>
<comment type="miscellaneous">
    <text evidence="2">Reaction mechanism of ThiL seems to utilize a direct, inline transfer of the gamma-phosphate of ATP to TMP rather than a phosphorylated enzyme intermediate.</text>
</comment>
<dbReference type="InterPro" id="IPR016188">
    <property type="entry name" value="PurM-like_N"/>
</dbReference>
<dbReference type="GO" id="GO:0005524">
    <property type="term" value="F:ATP binding"/>
    <property type="evidence" value="ECO:0007669"/>
    <property type="project" value="UniProtKB-UniRule"/>
</dbReference>
<feature type="binding site" evidence="2">
    <location>
        <position position="28"/>
    </location>
    <ligand>
        <name>Mg(2+)</name>
        <dbReference type="ChEBI" id="CHEBI:18420"/>
        <label>3</label>
    </ligand>
</feature>
<keyword evidence="2 5" id="KW-0808">Transferase</keyword>
<dbReference type="SUPFAM" id="SSF56042">
    <property type="entry name" value="PurM C-terminal domain-like"/>
    <property type="match status" value="1"/>
</dbReference>
<feature type="binding site" evidence="2">
    <location>
        <position position="73"/>
    </location>
    <ligand>
        <name>Mg(2+)</name>
        <dbReference type="ChEBI" id="CHEBI:18420"/>
        <label>3</label>
    </ligand>
</feature>
<dbReference type="GO" id="GO:0000287">
    <property type="term" value="F:magnesium ion binding"/>
    <property type="evidence" value="ECO:0007669"/>
    <property type="project" value="UniProtKB-UniRule"/>
</dbReference>
<sequence length="330" mass="36036">MSGEFALIADLFSGHDHAPGIALGVGDDCALIRLHGRKCLAVTTDTMVEGRHFFPGTDPYYLGWRALAVNLSDLAAMGARPYCCTMSLTLPDGSREFLDPFAQGFFDLACQEGVALIGGNMSRGPLSITIEAFGKVREDRAMRRSGAHPGDNIYVTGGLGTCGLYVKAGQGEIELSPELSERCYKHSFILESRTAFARKLSRWCSCAVDISDGIVGDLRHILKQSKVGAQLHLDQLPLAAVLDCSESAEKLTFRQRCEIAAYGGCDYELLFTLPAHSREEEHMCTLAWKHKVPVSRVGTIVRAEDSAGADPLQLYFEGRPVPCEQAFEHF</sequence>
<comment type="similarity">
    <text evidence="2">Belongs to the thiamine-monophosphate kinase family.</text>
</comment>
<feature type="domain" description="PurM-like N-terminal" evidence="3">
    <location>
        <begin position="26"/>
        <end position="136"/>
    </location>
</feature>
<reference evidence="5" key="2">
    <citation type="journal article" date="2021" name="PeerJ">
        <title>Extensive microbial diversity within the chicken gut microbiome revealed by metagenomics and culture.</title>
        <authorList>
            <person name="Gilroy R."/>
            <person name="Ravi A."/>
            <person name="Getino M."/>
            <person name="Pursley I."/>
            <person name="Horton D.L."/>
            <person name="Alikhan N.F."/>
            <person name="Baker D."/>
            <person name="Gharbi K."/>
            <person name="Hall N."/>
            <person name="Watson M."/>
            <person name="Adriaenssens E.M."/>
            <person name="Foster-Nyarko E."/>
            <person name="Jarju S."/>
            <person name="Secka A."/>
            <person name="Antonio M."/>
            <person name="Oren A."/>
            <person name="Chaudhuri R.R."/>
            <person name="La Ragione R."/>
            <person name="Hildebrand F."/>
            <person name="Pallen M.J."/>
        </authorList>
    </citation>
    <scope>NUCLEOTIDE SEQUENCE</scope>
    <source>
        <strain evidence="5">17213</strain>
    </source>
</reference>
<dbReference type="GO" id="GO:0009030">
    <property type="term" value="F:thiamine-phosphate kinase activity"/>
    <property type="evidence" value="ECO:0007669"/>
    <property type="project" value="UniProtKB-UniRule"/>
</dbReference>
<dbReference type="SUPFAM" id="SSF55326">
    <property type="entry name" value="PurM N-terminal domain-like"/>
    <property type="match status" value="1"/>
</dbReference>
<feature type="binding site" evidence="2">
    <location>
        <position position="120"/>
    </location>
    <ligand>
        <name>Mg(2+)</name>
        <dbReference type="ChEBI" id="CHEBI:18420"/>
        <label>1</label>
    </ligand>
</feature>
<keyword evidence="2" id="KW-0547">Nucleotide-binding</keyword>
<dbReference type="PANTHER" id="PTHR30270:SF0">
    <property type="entry name" value="THIAMINE-MONOPHOSPHATE KINASE"/>
    <property type="match status" value="1"/>
</dbReference>
<organism evidence="5 6">
    <name type="scientific">Candidatus Avisuccinivibrio stercorigallinarum</name>
    <dbReference type="NCBI Taxonomy" id="2840704"/>
    <lineage>
        <taxon>Bacteria</taxon>
        <taxon>Pseudomonadati</taxon>
        <taxon>Pseudomonadota</taxon>
        <taxon>Gammaproteobacteria</taxon>
        <taxon>Aeromonadales</taxon>
        <taxon>Succinivibrionaceae</taxon>
        <taxon>Succinivibrionaceae incertae sedis</taxon>
        <taxon>Candidatus Avisuccinivibrio</taxon>
    </lineage>
</organism>
<keyword evidence="2" id="KW-0479">Metal-binding</keyword>
<dbReference type="InterPro" id="IPR036921">
    <property type="entry name" value="PurM-like_N_sf"/>
</dbReference>
<keyword evidence="2" id="KW-0460">Magnesium</keyword>
<feature type="binding site" evidence="2">
    <location>
        <position position="43"/>
    </location>
    <ligand>
        <name>Mg(2+)</name>
        <dbReference type="ChEBI" id="CHEBI:18420"/>
        <label>4</label>
    </ligand>
</feature>
<feature type="binding site" evidence="2">
    <location>
        <position position="45"/>
    </location>
    <ligand>
        <name>Mg(2+)</name>
        <dbReference type="ChEBI" id="CHEBI:18420"/>
        <label>2</label>
    </ligand>
</feature>
<feature type="binding site" evidence="2">
    <location>
        <position position="212"/>
    </location>
    <ligand>
        <name>Mg(2+)</name>
        <dbReference type="ChEBI" id="CHEBI:18420"/>
        <label>5</label>
    </ligand>
</feature>
<reference evidence="5" key="1">
    <citation type="submission" date="2020-10" db="EMBL/GenBank/DDBJ databases">
        <authorList>
            <person name="Gilroy R."/>
        </authorList>
    </citation>
    <scope>NUCLEOTIDE SEQUENCE</scope>
    <source>
        <strain evidence="5">17213</strain>
    </source>
</reference>
<feature type="binding site" evidence="2">
    <location>
        <position position="211"/>
    </location>
    <ligand>
        <name>ATP</name>
        <dbReference type="ChEBI" id="CHEBI:30616"/>
    </ligand>
</feature>
<dbReference type="PANTHER" id="PTHR30270">
    <property type="entry name" value="THIAMINE-MONOPHOSPHATE KINASE"/>
    <property type="match status" value="1"/>
</dbReference>
<feature type="binding site" evidence="2">
    <location>
        <position position="52"/>
    </location>
    <ligand>
        <name>substrate</name>
    </ligand>
</feature>
<gene>
    <name evidence="2 5" type="primary">thiL</name>
    <name evidence="5" type="ORF">IAB19_08180</name>
</gene>
<evidence type="ECO:0000259" key="4">
    <source>
        <dbReference type="Pfam" id="PF02769"/>
    </source>
</evidence>
<dbReference type="EC" id="2.7.4.16" evidence="2"/>
<dbReference type="GO" id="GO:0009228">
    <property type="term" value="P:thiamine biosynthetic process"/>
    <property type="evidence" value="ECO:0007669"/>
    <property type="project" value="UniProtKB-KW"/>
</dbReference>
<comment type="caution">
    <text evidence="5">The sequence shown here is derived from an EMBL/GenBank/DDBJ whole genome shotgun (WGS) entry which is preliminary data.</text>
</comment>
<feature type="binding site" evidence="2">
    <location>
        <position position="73"/>
    </location>
    <ligand>
        <name>Mg(2+)</name>
        <dbReference type="ChEBI" id="CHEBI:18420"/>
        <label>2</label>
    </ligand>
</feature>
<comment type="catalytic activity">
    <reaction evidence="2">
        <text>thiamine phosphate + ATP = thiamine diphosphate + ADP</text>
        <dbReference type="Rhea" id="RHEA:15913"/>
        <dbReference type="ChEBI" id="CHEBI:30616"/>
        <dbReference type="ChEBI" id="CHEBI:37575"/>
        <dbReference type="ChEBI" id="CHEBI:58937"/>
        <dbReference type="ChEBI" id="CHEBI:456216"/>
        <dbReference type="EC" id="2.7.4.16"/>
    </reaction>
</comment>
<dbReference type="InterPro" id="IPR006283">
    <property type="entry name" value="ThiL-like"/>
</dbReference>
<dbReference type="InterPro" id="IPR010918">
    <property type="entry name" value="PurM-like_C_dom"/>
</dbReference>
<evidence type="ECO:0000256" key="1">
    <source>
        <dbReference type="ARBA" id="ARBA00022977"/>
    </source>
</evidence>
<name>A0A9D9DDD3_9GAMM</name>
<feature type="binding site" evidence="2">
    <location>
        <position position="44"/>
    </location>
    <ligand>
        <name>Mg(2+)</name>
        <dbReference type="ChEBI" id="CHEBI:18420"/>
        <label>1</label>
    </ligand>
</feature>
<proteinExistence type="inferred from homology"/>
<dbReference type="Pfam" id="PF00586">
    <property type="entry name" value="AIRS"/>
    <property type="match status" value="1"/>
</dbReference>
<keyword evidence="1 2" id="KW-0784">Thiamine biosynthesis</keyword>
<dbReference type="Gene3D" id="3.90.650.10">
    <property type="entry name" value="PurM-like C-terminal domain"/>
    <property type="match status" value="1"/>
</dbReference>
<accession>A0A9D9DDD3</accession>
<feature type="domain" description="PurM-like C-terminal" evidence="4">
    <location>
        <begin position="149"/>
        <end position="304"/>
    </location>
</feature>
<feature type="binding site" evidence="2">
    <location>
        <position position="28"/>
    </location>
    <ligand>
        <name>Mg(2+)</name>
        <dbReference type="ChEBI" id="CHEBI:18420"/>
        <label>4</label>
    </ligand>
</feature>
<evidence type="ECO:0000259" key="3">
    <source>
        <dbReference type="Pfam" id="PF00586"/>
    </source>
</evidence>
<feature type="binding site" evidence="2">
    <location>
        <begin position="119"/>
        <end position="120"/>
    </location>
    <ligand>
        <name>ATP</name>
        <dbReference type="ChEBI" id="CHEBI:30616"/>
    </ligand>
</feature>
<comment type="pathway">
    <text evidence="2">Cofactor biosynthesis; thiamine diphosphate biosynthesis; thiamine diphosphate from thiamine phosphate: step 1/1.</text>
</comment>
<dbReference type="InterPro" id="IPR036676">
    <property type="entry name" value="PurM-like_C_sf"/>
</dbReference>
<dbReference type="GO" id="GO:0009229">
    <property type="term" value="P:thiamine diphosphate biosynthetic process"/>
    <property type="evidence" value="ECO:0007669"/>
    <property type="project" value="UniProtKB-UniRule"/>
</dbReference>
<dbReference type="NCBIfam" id="TIGR01379">
    <property type="entry name" value="thiL"/>
    <property type="match status" value="1"/>
</dbReference>
<dbReference type="Proteomes" id="UP000823631">
    <property type="component" value="Unassembled WGS sequence"/>
</dbReference>
<dbReference type="AlphaFoldDB" id="A0A9D9DDD3"/>
<comment type="caution">
    <text evidence="2">Lacks conserved residue(s) required for the propagation of feature annotation.</text>
</comment>
<dbReference type="HAMAP" id="MF_02128">
    <property type="entry name" value="TMP_kinase"/>
    <property type="match status" value="1"/>
</dbReference>
<feature type="binding site" evidence="2">
    <location>
        <position position="45"/>
    </location>
    <ligand>
        <name>Mg(2+)</name>
        <dbReference type="ChEBI" id="CHEBI:18420"/>
        <label>1</label>
    </ligand>
</feature>
<dbReference type="Pfam" id="PF02769">
    <property type="entry name" value="AIRS_C"/>
    <property type="match status" value="1"/>
</dbReference>